<keyword evidence="1" id="KW-0732">Signal</keyword>
<dbReference type="AlphaFoldDB" id="A0A370HYB9"/>
<protein>
    <recommendedName>
        <fullName evidence="4">DUF3060 family protein</fullName>
    </recommendedName>
</protein>
<organism evidence="2 3">
    <name type="scientific">Nocardia pseudobrasiliensis</name>
    <dbReference type="NCBI Taxonomy" id="45979"/>
    <lineage>
        <taxon>Bacteria</taxon>
        <taxon>Bacillati</taxon>
        <taxon>Actinomycetota</taxon>
        <taxon>Actinomycetes</taxon>
        <taxon>Mycobacteriales</taxon>
        <taxon>Nocardiaceae</taxon>
        <taxon>Nocardia</taxon>
    </lineage>
</organism>
<proteinExistence type="predicted"/>
<comment type="caution">
    <text evidence="2">The sequence shown here is derived from an EMBL/GenBank/DDBJ whole genome shotgun (WGS) entry which is preliminary data.</text>
</comment>
<reference evidence="2 3" key="1">
    <citation type="submission" date="2018-07" db="EMBL/GenBank/DDBJ databases">
        <title>Genomic Encyclopedia of Type Strains, Phase IV (KMG-IV): sequencing the most valuable type-strain genomes for metagenomic binning, comparative biology and taxonomic classification.</title>
        <authorList>
            <person name="Goeker M."/>
        </authorList>
    </citation>
    <scope>NUCLEOTIDE SEQUENCE [LARGE SCALE GENOMIC DNA]</scope>
    <source>
        <strain evidence="2 3">DSM 44290</strain>
    </source>
</reference>
<dbReference type="EMBL" id="QQBC01000010">
    <property type="protein sequence ID" value="RDI63459.1"/>
    <property type="molecule type" value="Genomic_DNA"/>
</dbReference>
<feature type="signal peptide" evidence="1">
    <location>
        <begin position="1"/>
        <end position="25"/>
    </location>
</feature>
<dbReference type="Proteomes" id="UP000254869">
    <property type="component" value="Unassembled WGS sequence"/>
</dbReference>
<dbReference type="STRING" id="1210086.GCA_001613105_07173"/>
<keyword evidence="3" id="KW-1185">Reference proteome</keyword>
<accession>A0A370HYB9</accession>
<evidence type="ECO:0000313" key="3">
    <source>
        <dbReference type="Proteomes" id="UP000254869"/>
    </source>
</evidence>
<evidence type="ECO:0008006" key="4">
    <source>
        <dbReference type="Google" id="ProtNLM"/>
    </source>
</evidence>
<feature type="chain" id="PRO_5016967832" description="DUF3060 family protein" evidence="1">
    <location>
        <begin position="26"/>
        <end position="185"/>
    </location>
</feature>
<dbReference type="RefSeq" id="WP_114755826.1">
    <property type="nucleotide sequence ID" value="NZ_QQBC01000010.1"/>
</dbReference>
<name>A0A370HYB9_9NOCA</name>
<evidence type="ECO:0000256" key="1">
    <source>
        <dbReference type="SAM" id="SignalP"/>
    </source>
</evidence>
<evidence type="ECO:0000313" key="2">
    <source>
        <dbReference type="EMBL" id="RDI63459.1"/>
    </source>
</evidence>
<gene>
    <name evidence="2" type="ORF">DFR76_110156</name>
</gene>
<sequence length="185" mass="18836">MRRSASGWGCTLAATVLLVGLPAHADDPIVPPSDGCFVNGRLVPDGPITLSGNSRLECRGDAPAPGATIVAEGGHNDISIRFAGNRGLIRLEGPGNRVLITGYPIGNAGAVIGRSTDDIISVTGIGDPARHIRGIGNSGVIQSNSPRVSATGIDGYDRSGTIPRPPQPIPGIDNTGVIICPPGLR</sequence>